<evidence type="ECO:0000256" key="15">
    <source>
        <dbReference type="SAM" id="MobiDB-lite"/>
    </source>
</evidence>
<keyword evidence="6" id="KW-0698">rRNA processing</keyword>
<keyword evidence="10 14" id="KW-0694">RNA-binding</keyword>
<dbReference type="Proteomes" id="UP000307943">
    <property type="component" value="Unassembled WGS sequence"/>
</dbReference>
<comment type="catalytic activity">
    <reaction evidence="13">
        <text>cytidine(967) in 16S rRNA + S-adenosyl-L-methionine = 5-methylcytidine(967) in 16S rRNA + S-adenosyl-L-homocysteine + H(+)</text>
        <dbReference type="Rhea" id="RHEA:42748"/>
        <dbReference type="Rhea" id="RHEA-COMP:10219"/>
        <dbReference type="Rhea" id="RHEA-COMP:10220"/>
        <dbReference type="ChEBI" id="CHEBI:15378"/>
        <dbReference type="ChEBI" id="CHEBI:57856"/>
        <dbReference type="ChEBI" id="CHEBI:59789"/>
        <dbReference type="ChEBI" id="CHEBI:74483"/>
        <dbReference type="ChEBI" id="CHEBI:82748"/>
        <dbReference type="EC" id="2.1.1.176"/>
    </reaction>
</comment>
<dbReference type="GO" id="GO:0008649">
    <property type="term" value="F:rRNA methyltransferase activity"/>
    <property type="evidence" value="ECO:0007669"/>
    <property type="project" value="InterPro"/>
</dbReference>
<dbReference type="PANTHER" id="PTHR22807">
    <property type="entry name" value="NOP2 YEAST -RELATED NOL1/NOP2/FMU SUN DOMAIN-CONTAINING"/>
    <property type="match status" value="1"/>
</dbReference>
<dbReference type="PROSITE" id="PS51686">
    <property type="entry name" value="SAM_MT_RSMB_NOP"/>
    <property type="match status" value="1"/>
</dbReference>
<comment type="subcellular location">
    <subcellularLocation>
        <location evidence="2">Cytoplasm</location>
    </subcellularLocation>
</comment>
<dbReference type="Pfam" id="PF01029">
    <property type="entry name" value="NusB"/>
    <property type="match status" value="1"/>
</dbReference>
<dbReference type="InterPro" id="IPR006027">
    <property type="entry name" value="NusB_RsmB_TIM44"/>
</dbReference>
<name>A0A5C4TE59_9BACL</name>
<dbReference type="EC" id="2.1.1.176" evidence="4"/>
<dbReference type="PROSITE" id="PS01153">
    <property type="entry name" value="NOL1_NOP2_SUN"/>
    <property type="match status" value="1"/>
</dbReference>
<keyword evidence="5" id="KW-0963">Cytoplasm</keyword>
<dbReference type="PRINTS" id="PR02008">
    <property type="entry name" value="RCMTFAMILY"/>
</dbReference>
<comment type="function">
    <text evidence="1">Specifically methylates the cytosine at position 967 (m5C967) of 16S rRNA.</text>
</comment>
<dbReference type="Pfam" id="PF01189">
    <property type="entry name" value="Methyltr_RsmB-F"/>
    <property type="match status" value="1"/>
</dbReference>
<evidence type="ECO:0000256" key="9">
    <source>
        <dbReference type="ARBA" id="ARBA00022691"/>
    </source>
</evidence>
<evidence type="ECO:0000256" key="2">
    <source>
        <dbReference type="ARBA" id="ARBA00004496"/>
    </source>
</evidence>
<protein>
    <recommendedName>
        <fullName evidence="4">16S rRNA (cytosine(967)-C(5))-methyltransferase</fullName>
        <ecNumber evidence="4">2.1.1.176</ecNumber>
    </recommendedName>
    <alternativeName>
        <fullName evidence="11">16S rRNA m5C967 methyltransferase</fullName>
    </alternativeName>
    <alternativeName>
        <fullName evidence="12">rRNA (cytosine-C(5)-)-methyltransferase RsmB</fullName>
    </alternativeName>
</protein>
<feature type="compositionally biased region" description="Polar residues" evidence="15">
    <location>
        <begin position="1"/>
        <end position="10"/>
    </location>
</feature>
<dbReference type="FunFam" id="3.40.50.150:FF:000257">
    <property type="entry name" value="16S rRNA methyltransferase"/>
    <property type="match status" value="1"/>
</dbReference>
<evidence type="ECO:0000256" key="8">
    <source>
        <dbReference type="ARBA" id="ARBA00022679"/>
    </source>
</evidence>
<dbReference type="InterPro" id="IPR029063">
    <property type="entry name" value="SAM-dependent_MTases_sf"/>
</dbReference>
<evidence type="ECO:0000256" key="5">
    <source>
        <dbReference type="ARBA" id="ARBA00022490"/>
    </source>
</evidence>
<dbReference type="SUPFAM" id="SSF48013">
    <property type="entry name" value="NusB-like"/>
    <property type="match status" value="1"/>
</dbReference>
<proteinExistence type="inferred from homology"/>
<evidence type="ECO:0000256" key="12">
    <source>
        <dbReference type="ARBA" id="ARBA00031088"/>
    </source>
</evidence>
<evidence type="ECO:0000313" key="17">
    <source>
        <dbReference type="EMBL" id="TNJ67215.1"/>
    </source>
</evidence>
<evidence type="ECO:0000256" key="11">
    <source>
        <dbReference type="ARBA" id="ARBA00030399"/>
    </source>
</evidence>
<dbReference type="Gene3D" id="1.10.940.10">
    <property type="entry name" value="NusB-like"/>
    <property type="match status" value="1"/>
</dbReference>
<dbReference type="InterPro" id="IPR001678">
    <property type="entry name" value="MeTrfase_RsmB-F_NOP2_dom"/>
</dbReference>
<dbReference type="NCBIfam" id="NF011494">
    <property type="entry name" value="PRK14902.1"/>
    <property type="match status" value="1"/>
</dbReference>
<evidence type="ECO:0000256" key="1">
    <source>
        <dbReference type="ARBA" id="ARBA00002724"/>
    </source>
</evidence>
<gene>
    <name evidence="17" type="primary">rsmB</name>
    <name evidence="17" type="ORF">FE784_06635</name>
</gene>
<organism evidence="17 18">
    <name type="scientific">Paenibacillus hemerocallicola</name>
    <dbReference type="NCBI Taxonomy" id="1172614"/>
    <lineage>
        <taxon>Bacteria</taxon>
        <taxon>Bacillati</taxon>
        <taxon>Bacillota</taxon>
        <taxon>Bacilli</taxon>
        <taxon>Bacillales</taxon>
        <taxon>Paenibacillaceae</taxon>
        <taxon>Paenibacillus</taxon>
    </lineage>
</organism>
<dbReference type="Pfam" id="PF22458">
    <property type="entry name" value="RsmF-B_ferredox"/>
    <property type="match status" value="1"/>
</dbReference>
<feature type="binding site" evidence="14">
    <location>
        <begin position="293"/>
        <end position="299"/>
    </location>
    <ligand>
        <name>S-adenosyl-L-methionine</name>
        <dbReference type="ChEBI" id="CHEBI:59789"/>
    </ligand>
</feature>
<accession>A0A5C4TE59</accession>
<evidence type="ECO:0000256" key="4">
    <source>
        <dbReference type="ARBA" id="ARBA00012140"/>
    </source>
</evidence>
<dbReference type="PANTHER" id="PTHR22807:SF53">
    <property type="entry name" value="RIBOSOMAL RNA SMALL SUBUNIT METHYLTRANSFERASE B-RELATED"/>
    <property type="match status" value="1"/>
</dbReference>
<dbReference type="Gene3D" id="3.30.70.1170">
    <property type="entry name" value="Sun protein, domain 3"/>
    <property type="match status" value="1"/>
</dbReference>
<keyword evidence="8 14" id="KW-0808">Transferase</keyword>
<dbReference type="InterPro" id="IPR049560">
    <property type="entry name" value="MeTrfase_RsmB-F_NOP2_cat"/>
</dbReference>
<feature type="binding site" evidence="14">
    <location>
        <position position="317"/>
    </location>
    <ligand>
        <name>S-adenosyl-L-methionine</name>
        <dbReference type="ChEBI" id="CHEBI:59789"/>
    </ligand>
</feature>
<dbReference type="SUPFAM" id="SSF53335">
    <property type="entry name" value="S-adenosyl-L-methionine-dependent methyltransferases"/>
    <property type="match status" value="1"/>
</dbReference>
<keyword evidence="9 14" id="KW-0949">S-adenosyl-L-methionine</keyword>
<comment type="similarity">
    <text evidence="3 14">Belongs to the class I-like SAM-binding methyltransferase superfamily. RsmB/NOP family.</text>
</comment>
<dbReference type="InterPro" id="IPR023267">
    <property type="entry name" value="RCMT"/>
</dbReference>
<evidence type="ECO:0000256" key="3">
    <source>
        <dbReference type="ARBA" id="ARBA00007494"/>
    </source>
</evidence>
<dbReference type="AlphaFoldDB" id="A0A5C4TE59"/>
<evidence type="ECO:0000259" key="16">
    <source>
        <dbReference type="PROSITE" id="PS51686"/>
    </source>
</evidence>
<dbReference type="InterPro" id="IPR018314">
    <property type="entry name" value="RsmB/NOL1/NOP2-like_CS"/>
</dbReference>
<dbReference type="OrthoDB" id="9810297at2"/>
<feature type="domain" description="SAM-dependent MTase RsmB/NOP-type" evidence="16">
    <location>
        <begin position="203"/>
        <end position="481"/>
    </location>
</feature>
<evidence type="ECO:0000313" key="18">
    <source>
        <dbReference type="Proteomes" id="UP000307943"/>
    </source>
</evidence>
<dbReference type="FunFam" id="1.10.940.10:FF:000006">
    <property type="entry name" value="16S rRNA (Cytosine(967)-C(5))-methyltransferase RsmB"/>
    <property type="match status" value="1"/>
</dbReference>
<dbReference type="GO" id="GO:0005737">
    <property type="term" value="C:cytoplasm"/>
    <property type="evidence" value="ECO:0007669"/>
    <property type="project" value="UniProtKB-SubCell"/>
</dbReference>
<dbReference type="InterPro" id="IPR004573">
    <property type="entry name" value="rRNA_ssu_MeTfrase_B"/>
</dbReference>
<reference evidence="17 18" key="1">
    <citation type="submission" date="2019-05" db="EMBL/GenBank/DDBJ databases">
        <title>We sequenced the genome of Paenibacillus hemerocallicola KCTC 33185 for further insight into its adaptation and study the phylogeny of Paenibacillus.</title>
        <authorList>
            <person name="Narsing Rao M.P."/>
        </authorList>
    </citation>
    <scope>NUCLEOTIDE SEQUENCE [LARGE SCALE GENOMIC DNA]</scope>
    <source>
        <strain evidence="17 18">KCTC 33185</strain>
    </source>
</reference>
<dbReference type="InterPro" id="IPR035926">
    <property type="entry name" value="NusB-like_sf"/>
</dbReference>
<feature type="active site" description="Nucleophile" evidence="14">
    <location>
        <position position="416"/>
    </location>
</feature>
<keyword evidence="7 14" id="KW-0489">Methyltransferase</keyword>
<dbReference type="EMBL" id="VDCQ01000006">
    <property type="protein sequence ID" value="TNJ67215.1"/>
    <property type="molecule type" value="Genomic_DNA"/>
</dbReference>
<dbReference type="NCBIfam" id="TIGR00563">
    <property type="entry name" value="rsmB"/>
    <property type="match status" value="1"/>
</dbReference>
<evidence type="ECO:0000256" key="6">
    <source>
        <dbReference type="ARBA" id="ARBA00022552"/>
    </source>
</evidence>
<dbReference type="Gene3D" id="3.40.50.150">
    <property type="entry name" value="Vaccinia Virus protein VP39"/>
    <property type="match status" value="1"/>
</dbReference>
<comment type="caution">
    <text evidence="17">The sequence shown here is derived from an EMBL/GenBank/DDBJ whole genome shotgun (WGS) entry which is preliminary data.</text>
</comment>
<evidence type="ECO:0000256" key="14">
    <source>
        <dbReference type="PROSITE-ProRule" id="PRU01023"/>
    </source>
</evidence>
<evidence type="ECO:0000256" key="13">
    <source>
        <dbReference type="ARBA" id="ARBA00047283"/>
    </source>
</evidence>
<keyword evidence="18" id="KW-1185">Reference proteome</keyword>
<dbReference type="GO" id="GO:0006355">
    <property type="term" value="P:regulation of DNA-templated transcription"/>
    <property type="evidence" value="ECO:0007669"/>
    <property type="project" value="InterPro"/>
</dbReference>
<dbReference type="InterPro" id="IPR054728">
    <property type="entry name" value="RsmB-like_ferredoxin"/>
</dbReference>
<evidence type="ECO:0000256" key="7">
    <source>
        <dbReference type="ARBA" id="ARBA00022603"/>
    </source>
</evidence>
<feature type="binding site" evidence="14">
    <location>
        <position position="344"/>
    </location>
    <ligand>
        <name>S-adenosyl-L-methionine</name>
        <dbReference type="ChEBI" id="CHEBI:59789"/>
    </ligand>
</feature>
<dbReference type="CDD" id="cd02440">
    <property type="entry name" value="AdoMet_MTases"/>
    <property type="match status" value="1"/>
</dbReference>
<dbReference type="GO" id="GO:0003723">
    <property type="term" value="F:RNA binding"/>
    <property type="evidence" value="ECO:0007669"/>
    <property type="project" value="UniProtKB-UniRule"/>
</dbReference>
<feature type="binding site" evidence="14">
    <location>
        <position position="363"/>
    </location>
    <ligand>
        <name>S-adenosyl-L-methionine</name>
        <dbReference type="ChEBI" id="CHEBI:59789"/>
    </ligand>
</feature>
<feature type="region of interest" description="Disordered" evidence="15">
    <location>
        <begin position="1"/>
        <end position="35"/>
    </location>
</feature>
<sequence>MKPNGQQHKSGTAKPSKPKSPRTNGNDGKLGSKPPSARELALAILTRVDTEKAYSNLLLNQTLQKYRPEKTEAALVTELVYGTIQRKNTIDFFLDRFIAKGSAKLEAWVRILLRLSLYQLLYLDRIPEHAAVNEAVNIAKRKGHSGISGMVNGVLRNAIRRKAELHVPDSLDPVSRIALKESHPQWLVADWVRRFGAETAERMCRANNEPPRASVRVNALKLAPEALLARLTEAGYDARPSGLSPRGIVVESGGNMALTPWYAGGELSIQDESSMLVAEMVDPQPGMNVLDCCAAPGGKAAHMAELMNDTGRVLACDLHEHKRELIEAQSKRLGLRTVETMTIDARKLPEALGGKRFDRILLDAPCSGLGVIRRKPDIKWAKQPEDVTEIAKLQAELLAGIAALLAPGGVLVYSTCTISEEENERVIRRFLLDNPDFSLEQPPKRLLERLPEGTVAADGTVTVLPHLFGSDGFFIARLRKRTE</sequence>
<dbReference type="RefSeq" id="WP_139601350.1">
    <property type="nucleotide sequence ID" value="NZ_VDCQ01000006.1"/>
</dbReference>
<evidence type="ECO:0000256" key="10">
    <source>
        <dbReference type="ARBA" id="ARBA00022884"/>
    </source>
</evidence>